<dbReference type="EMBL" id="JWZX01003072">
    <property type="protein sequence ID" value="KOO24630.1"/>
    <property type="molecule type" value="Genomic_DNA"/>
</dbReference>
<proteinExistence type="predicted"/>
<dbReference type="Proteomes" id="UP000037460">
    <property type="component" value="Unassembled WGS sequence"/>
</dbReference>
<comment type="caution">
    <text evidence="1">The sequence shown here is derived from an EMBL/GenBank/DDBJ whole genome shotgun (WGS) entry which is preliminary data.</text>
</comment>
<evidence type="ECO:0000313" key="2">
    <source>
        <dbReference type="Proteomes" id="UP000037460"/>
    </source>
</evidence>
<organism evidence="1 2">
    <name type="scientific">Chrysochromulina tobinii</name>
    <dbReference type="NCBI Taxonomy" id="1460289"/>
    <lineage>
        <taxon>Eukaryota</taxon>
        <taxon>Haptista</taxon>
        <taxon>Haptophyta</taxon>
        <taxon>Prymnesiophyceae</taxon>
        <taxon>Prymnesiales</taxon>
        <taxon>Chrysochromulinaceae</taxon>
        <taxon>Chrysochromulina</taxon>
    </lineage>
</organism>
<accession>A0A0M0JDT0</accession>
<evidence type="ECO:0000313" key="1">
    <source>
        <dbReference type="EMBL" id="KOO24630.1"/>
    </source>
</evidence>
<name>A0A0M0JDT0_9EUKA</name>
<keyword evidence="2" id="KW-1185">Reference proteome</keyword>
<dbReference type="AlphaFoldDB" id="A0A0M0JDT0"/>
<reference evidence="2" key="1">
    <citation type="journal article" date="2015" name="PLoS Genet.">
        <title>Genome Sequence and Transcriptome Analyses of Chrysochromulina tobin: Metabolic Tools for Enhanced Algal Fitness in the Prominent Order Prymnesiales (Haptophyceae).</title>
        <authorList>
            <person name="Hovde B.T."/>
            <person name="Deodato C.R."/>
            <person name="Hunsperger H.M."/>
            <person name="Ryken S.A."/>
            <person name="Yost W."/>
            <person name="Jha R.K."/>
            <person name="Patterson J."/>
            <person name="Monnat R.J. Jr."/>
            <person name="Barlow S.B."/>
            <person name="Starkenburg S.R."/>
            <person name="Cattolico R.A."/>
        </authorList>
    </citation>
    <scope>NUCLEOTIDE SEQUENCE</scope>
    <source>
        <strain evidence="2">CCMP291</strain>
    </source>
</reference>
<gene>
    <name evidence="1" type="ORF">Ctob_007493</name>
</gene>
<feature type="non-terminal residue" evidence="1">
    <location>
        <position position="84"/>
    </location>
</feature>
<protein>
    <submittedName>
        <fullName evidence="1">Uncharacterized protein</fullName>
    </submittedName>
</protein>
<sequence length="84" mass="9249">MAFRDAIQPTLNRTPANGHTHKIKMCQSEVLVPTDPRGGLLLEALCLSVSKTLTATNHPSVNTIIQLNTPQRSGRRDDEEILDT</sequence>